<dbReference type="Proteomes" id="UP000183700">
    <property type="component" value="Unassembled WGS sequence"/>
</dbReference>
<evidence type="ECO:0000313" key="2">
    <source>
        <dbReference type="Proteomes" id="UP000183700"/>
    </source>
</evidence>
<dbReference type="OrthoDB" id="2193368at2"/>
<dbReference type="InterPro" id="IPR057006">
    <property type="entry name" value="Phage_TAC_19"/>
</dbReference>
<accession>A0A1L8SNQ2</accession>
<keyword evidence="2" id="KW-1185">Reference proteome</keyword>
<dbReference type="STRING" id="319970.RV00_GL001026"/>
<comment type="caution">
    <text evidence="1">The sequence shown here is derived from an EMBL/GenBank/DDBJ whole genome shotgun (WGS) entry which is preliminary data.</text>
</comment>
<dbReference type="EMBL" id="JXKM01000018">
    <property type="protein sequence ID" value="OJG33608.1"/>
    <property type="molecule type" value="Genomic_DNA"/>
</dbReference>
<dbReference type="Pfam" id="PF23857">
    <property type="entry name" value="Phage_TAC_19"/>
    <property type="match status" value="1"/>
</dbReference>
<evidence type="ECO:0008006" key="3">
    <source>
        <dbReference type="Google" id="ProtNLM"/>
    </source>
</evidence>
<organism evidence="1 2">
    <name type="scientific">Enterococcus devriesei</name>
    <dbReference type="NCBI Taxonomy" id="319970"/>
    <lineage>
        <taxon>Bacteria</taxon>
        <taxon>Bacillati</taxon>
        <taxon>Bacillota</taxon>
        <taxon>Bacilli</taxon>
        <taxon>Lactobacillales</taxon>
        <taxon>Enterococcaceae</taxon>
        <taxon>Enterococcus</taxon>
    </lineage>
</organism>
<reference evidence="1 2" key="1">
    <citation type="submission" date="2014-12" db="EMBL/GenBank/DDBJ databases">
        <title>Draft genome sequences of 29 type strains of Enterococci.</title>
        <authorList>
            <person name="Zhong Z."/>
            <person name="Sun Z."/>
            <person name="Liu W."/>
            <person name="Zhang W."/>
            <person name="Zhang H."/>
        </authorList>
    </citation>
    <scope>NUCLEOTIDE SEQUENCE [LARGE SCALE GENOMIC DNA]</scope>
    <source>
        <strain evidence="1 2">DSM 22802</strain>
    </source>
</reference>
<proteinExistence type="predicted"/>
<protein>
    <recommendedName>
        <fullName evidence="3">Phage protein</fullName>
    </recommendedName>
</protein>
<gene>
    <name evidence="1" type="ORF">RV00_GL001026</name>
</gene>
<sequence length="103" mass="11627">MAKVRLELENAKGEKVVHEKMKVKGRAVRKAIQCSRKMYAKDADMGTQLDALIELAVEVFNDKKVTEDTILDGIESEELLNALNKVYMDILGIEEDNSSDEKK</sequence>
<evidence type="ECO:0000313" key="1">
    <source>
        <dbReference type="EMBL" id="OJG33608.1"/>
    </source>
</evidence>
<dbReference type="RefSeq" id="WP_071863374.1">
    <property type="nucleotide sequence ID" value="NZ_JBHLVS010000003.1"/>
</dbReference>
<name>A0A1L8SNQ2_9ENTE</name>
<dbReference type="AlphaFoldDB" id="A0A1L8SNQ2"/>
<dbReference type="NCBIfam" id="NF047360">
    <property type="entry name" value="tail_chap_PVL"/>
    <property type="match status" value="1"/>
</dbReference>